<dbReference type="Gene3D" id="1.20.5.170">
    <property type="match status" value="1"/>
</dbReference>
<dbReference type="AlphaFoldDB" id="A0AAP0CDL7"/>
<sequence>MHTLLIFSFISKTKKNLPHLRIHFHIAMQELHDSHYLIPSTQNNPNTPQLVMNLNNLSTSTALDDFNSFSNGFYQLQELNMQSIYSTSDEADEQQLSLINERKRRRMISNRESARRSRMRKQKHLDELWSMVFWLRNENQQLVDRLNNFSETHDQAVRENAKLKEEVSGLRKMVTATYPTEKHPNRS</sequence>
<dbReference type="InterPro" id="IPR044521">
    <property type="entry name" value="AtbZIP8/43"/>
</dbReference>
<dbReference type="Pfam" id="PF00170">
    <property type="entry name" value="bZIP_1"/>
    <property type="match status" value="1"/>
</dbReference>
<dbReference type="SUPFAM" id="SSF57959">
    <property type="entry name" value="Leucine zipper domain"/>
    <property type="match status" value="1"/>
</dbReference>
<keyword evidence="5" id="KW-0539">Nucleus</keyword>
<dbReference type="InterPro" id="IPR046347">
    <property type="entry name" value="bZIP_sf"/>
</dbReference>
<dbReference type="PROSITE" id="PS50217">
    <property type="entry name" value="BZIP"/>
    <property type="match status" value="1"/>
</dbReference>
<evidence type="ECO:0000256" key="5">
    <source>
        <dbReference type="ARBA" id="ARBA00023242"/>
    </source>
</evidence>
<dbReference type="GO" id="GO:0005634">
    <property type="term" value="C:nucleus"/>
    <property type="evidence" value="ECO:0007669"/>
    <property type="project" value="UniProtKB-SubCell"/>
</dbReference>
<evidence type="ECO:0000256" key="2">
    <source>
        <dbReference type="ARBA" id="ARBA00023015"/>
    </source>
</evidence>
<evidence type="ECO:0000259" key="7">
    <source>
        <dbReference type="PROSITE" id="PS50217"/>
    </source>
</evidence>
<dbReference type="EMBL" id="JBCNJP010000025">
    <property type="protein sequence ID" value="KAK9054051.1"/>
    <property type="molecule type" value="Genomic_DNA"/>
</dbReference>
<reference evidence="8 9" key="1">
    <citation type="submission" date="2024-04" db="EMBL/GenBank/DDBJ databases">
        <title>The reference genome of an endangered Asteraceae, Deinandra increscens subsp. villosa, native to the Central Coast of California.</title>
        <authorList>
            <person name="Guilliams M."/>
            <person name="Hasenstab-Lehman K."/>
            <person name="Meyer R."/>
            <person name="Mcevoy S."/>
        </authorList>
    </citation>
    <scope>NUCLEOTIDE SEQUENCE [LARGE SCALE GENOMIC DNA]</scope>
    <source>
        <tissue evidence="8">Leaf</tissue>
    </source>
</reference>
<dbReference type="GO" id="GO:0046983">
    <property type="term" value="F:protein dimerization activity"/>
    <property type="evidence" value="ECO:0007669"/>
    <property type="project" value="UniProtKB-ARBA"/>
</dbReference>
<dbReference type="GO" id="GO:0003700">
    <property type="term" value="F:DNA-binding transcription factor activity"/>
    <property type="evidence" value="ECO:0007669"/>
    <property type="project" value="InterPro"/>
</dbReference>
<comment type="subcellular location">
    <subcellularLocation>
        <location evidence="1">Nucleus</location>
    </subcellularLocation>
</comment>
<evidence type="ECO:0000256" key="4">
    <source>
        <dbReference type="ARBA" id="ARBA00023163"/>
    </source>
</evidence>
<dbReference type="InterPro" id="IPR045314">
    <property type="entry name" value="bZIP_plant_GBF1"/>
</dbReference>
<comment type="caution">
    <text evidence="8">The sequence shown here is derived from an EMBL/GenBank/DDBJ whole genome shotgun (WGS) entry which is preliminary data.</text>
</comment>
<dbReference type="CDD" id="cd14702">
    <property type="entry name" value="bZIP_plant_GBF1"/>
    <property type="match status" value="1"/>
</dbReference>
<evidence type="ECO:0000313" key="8">
    <source>
        <dbReference type="EMBL" id="KAK9054051.1"/>
    </source>
</evidence>
<organism evidence="8 9">
    <name type="scientific">Deinandra increscens subsp. villosa</name>
    <dbReference type="NCBI Taxonomy" id="3103831"/>
    <lineage>
        <taxon>Eukaryota</taxon>
        <taxon>Viridiplantae</taxon>
        <taxon>Streptophyta</taxon>
        <taxon>Embryophyta</taxon>
        <taxon>Tracheophyta</taxon>
        <taxon>Spermatophyta</taxon>
        <taxon>Magnoliopsida</taxon>
        <taxon>eudicotyledons</taxon>
        <taxon>Gunneridae</taxon>
        <taxon>Pentapetalae</taxon>
        <taxon>asterids</taxon>
        <taxon>campanulids</taxon>
        <taxon>Asterales</taxon>
        <taxon>Asteraceae</taxon>
        <taxon>Asteroideae</taxon>
        <taxon>Heliantheae alliance</taxon>
        <taxon>Madieae</taxon>
        <taxon>Madiinae</taxon>
        <taxon>Deinandra</taxon>
    </lineage>
</organism>
<accession>A0AAP0CDL7</accession>
<dbReference type="GO" id="GO:0003677">
    <property type="term" value="F:DNA binding"/>
    <property type="evidence" value="ECO:0007669"/>
    <property type="project" value="UniProtKB-KW"/>
</dbReference>
<dbReference type="PANTHER" id="PTHR46324">
    <property type="entry name" value="BASIC LEUCINE ZIPPER 43-RELATED"/>
    <property type="match status" value="1"/>
</dbReference>
<keyword evidence="6" id="KW-0175">Coiled coil</keyword>
<dbReference type="InterPro" id="IPR004827">
    <property type="entry name" value="bZIP"/>
</dbReference>
<feature type="domain" description="BZIP" evidence="7">
    <location>
        <begin position="100"/>
        <end position="163"/>
    </location>
</feature>
<keyword evidence="3" id="KW-0238">DNA-binding</keyword>
<gene>
    <name evidence="8" type="ORF">SSX86_025127</name>
</gene>
<name>A0AAP0CDL7_9ASTR</name>
<dbReference type="PROSITE" id="PS00036">
    <property type="entry name" value="BZIP_BASIC"/>
    <property type="match status" value="1"/>
</dbReference>
<proteinExistence type="predicted"/>
<dbReference type="FunFam" id="1.20.5.170:FF:000020">
    <property type="entry name" value="BZIP transcription factor"/>
    <property type="match status" value="1"/>
</dbReference>
<evidence type="ECO:0000313" key="9">
    <source>
        <dbReference type="Proteomes" id="UP001408789"/>
    </source>
</evidence>
<feature type="coiled-coil region" evidence="6">
    <location>
        <begin position="139"/>
        <end position="173"/>
    </location>
</feature>
<dbReference type="SMART" id="SM00338">
    <property type="entry name" value="BRLZ"/>
    <property type="match status" value="1"/>
</dbReference>
<protein>
    <recommendedName>
        <fullName evidence="7">BZIP domain-containing protein</fullName>
    </recommendedName>
</protein>
<dbReference type="Proteomes" id="UP001408789">
    <property type="component" value="Unassembled WGS sequence"/>
</dbReference>
<keyword evidence="2" id="KW-0805">Transcription regulation</keyword>
<keyword evidence="4" id="KW-0804">Transcription</keyword>
<evidence type="ECO:0000256" key="1">
    <source>
        <dbReference type="ARBA" id="ARBA00004123"/>
    </source>
</evidence>
<evidence type="ECO:0000256" key="6">
    <source>
        <dbReference type="SAM" id="Coils"/>
    </source>
</evidence>
<dbReference type="PANTHER" id="PTHR46324:SF3">
    <property type="entry name" value="BASIC LEUCINE ZIPPER 43-RELATED"/>
    <property type="match status" value="1"/>
</dbReference>
<evidence type="ECO:0000256" key="3">
    <source>
        <dbReference type="ARBA" id="ARBA00023125"/>
    </source>
</evidence>
<keyword evidence="9" id="KW-1185">Reference proteome</keyword>